<keyword evidence="5 13" id="KW-0808">Transferase</keyword>
<dbReference type="AlphaFoldDB" id="E0IFI9"/>
<keyword evidence="7" id="KW-0479">Metal-binding</keyword>
<evidence type="ECO:0000256" key="2">
    <source>
        <dbReference type="ARBA" id="ARBA00010480"/>
    </source>
</evidence>
<keyword evidence="8" id="KW-0460">Magnesium</keyword>
<evidence type="ECO:0000256" key="1">
    <source>
        <dbReference type="ARBA" id="ARBA00001946"/>
    </source>
</evidence>
<organism evidence="13 14">
    <name type="scientific">Paenibacillus curdlanolyticus YK9</name>
    <dbReference type="NCBI Taxonomy" id="717606"/>
    <lineage>
        <taxon>Bacteria</taxon>
        <taxon>Bacillati</taxon>
        <taxon>Bacillota</taxon>
        <taxon>Bacilli</taxon>
        <taxon>Bacillales</taxon>
        <taxon>Paenibacillaceae</taxon>
        <taxon>Paenibacillus</taxon>
    </lineage>
</organism>
<keyword evidence="6" id="KW-0548">Nucleotidyltransferase</keyword>
<dbReference type="Gene3D" id="3.90.550.10">
    <property type="entry name" value="Spore Coat Polysaccharide Biosynthesis Protein SpsA, Chain A"/>
    <property type="match status" value="1"/>
</dbReference>
<dbReference type="RefSeq" id="WP_006040413.1">
    <property type="nucleotide sequence ID" value="NZ_AEDD01000013.1"/>
</dbReference>
<dbReference type="InterPro" id="IPR005907">
    <property type="entry name" value="G1P_thy_trans_s"/>
</dbReference>
<reference evidence="13 14" key="1">
    <citation type="submission" date="2010-07" db="EMBL/GenBank/DDBJ databases">
        <title>The draft genome of Paenibacillus curdlanolyticus YK9.</title>
        <authorList>
            <consortium name="US DOE Joint Genome Institute (JGI-PGF)"/>
            <person name="Lucas S."/>
            <person name="Copeland A."/>
            <person name="Lapidus A."/>
            <person name="Cheng J.-F."/>
            <person name="Bruce D."/>
            <person name="Goodwin L."/>
            <person name="Pitluck S."/>
            <person name="Land M.L."/>
            <person name="Hauser L."/>
            <person name="Chang Y.-J."/>
            <person name="Jeffries C."/>
            <person name="Anderson I.J."/>
            <person name="Johnson E."/>
            <person name="Loganathan U."/>
            <person name="Mulhopadhyay B."/>
            <person name="Kyrpides N."/>
            <person name="Woyke T.J."/>
        </authorList>
    </citation>
    <scope>NUCLEOTIDE SEQUENCE [LARGE SCALE GENOMIC DNA]</scope>
    <source>
        <strain evidence="13 14">YK9</strain>
    </source>
</reference>
<dbReference type="GO" id="GO:0008879">
    <property type="term" value="F:glucose-1-phosphate thymidylyltransferase activity"/>
    <property type="evidence" value="ECO:0007669"/>
    <property type="project" value="UniProtKB-EC"/>
</dbReference>
<evidence type="ECO:0000256" key="4">
    <source>
        <dbReference type="ARBA" id="ARBA00017654"/>
    </source>
</evidence>
<proteinExistence type="inferred from homology"/>
<name>E0IFI9_9BACL</name>
<feature type="domain" description="Nucleotidyl transferase" evidence="12">
    <location>
        <begin position="2"/>
        <end position="239"/>
    </location>
</feature>
<evidence type="ECO:0000256" key="8">
    <source>
        <dbReference type="ARBA" id="ARBA00022842"/>
    </source>
</evidence>
<dbReference type="STRING" id="717606.PaecuDRAFT_4430"/>
<accession>E0IFI9</accession>
<evidence type="ECO:0000256" key="5">
    <source>
        <dbReference type="ARBA" id="ARBA00022679"/>
    </source>
</evidence>
<dbReference type="PANTHER" id="PTHR43532:SF1">
    <property type="entry name" value="GLUCOSE-1-PHOSPHATE THYMIDYLYLTRANSFERASE 1"/>
    <property type="match status" value="1"/>
</dbReference>
<evidence type="ECO:0000256" key="7">
    <source>
        <dbReference type="ARBA" id="ARBA00022723"/>
    </source>
</evidence>
<evidence type="ECO:0000313" key="14">
    <source>
        <dbReference type="Proteomes" id="UP000005387"/>
    </source>
</evidence>
<comment type="catalytic activity">
    <reaction evidence="11">
        <text>dTTP + alpha-D-glucose 1-phosphate + H(+) = dTDP-alpha-D-glucose + diphosphate</text>
        <dbReference type="Rhea" id="RHEA:15225"/>
        <dbReference type="ChEBI" id="CHEBI:15378"/>
        <dbReference type="ChEBI" id="CHEBI:33019"/>
        <dbReference type="ChEBI" id="CHEBI:37568"/>
        <dbReference type="ChEBI" id="CHEBI:57477"/>
        <dbReference type="ChEBI" id="CHEBI:58601"/>
        <dbReference type="EC" id="2.7.7.24"/>
    </reaction>
</comment>
<sequence>MKAVILAGGTGTRLKPLTGYLNKHMLPVGRYPMIHYAVAKLQEAGISDILLITGRMAAGMFIQYLGSGEELGVSLTYRIQEEAGGIAQALDLAEPFVGNGEKFVLLLGDNLFEHSLRGYAEQYERQEAGAMVLLKQVEDPHRYGVPTFGEGKNGRIITRITEKPEHPDTDFSVTGIYFYDSTVFSLIGDLAPSQRGELEITDLNNAYATRGLLSYATLQGWWADAGTFESLHEAAHQMLAKPSGGSGTEQGEGMG</sequence>
<dbReference type="Pfam" id="PF00483">
    <property type="entry name" value="NTP_transferase"/>
    <property type="match status" value="1"/>
</dbReference>
<evidence type="ECO:0000256" key="6">
    <source>
        <dbReference type="ARBA" id="ARBA00022695"/>
    </source>
</evidence>
<dbReference type="EMBL" id="AEDD01000013">
    <property type="protein sequence ID" value="EFM08965.1"/>
    <property type="molecule type" value="Genomic_DNA"/>
</dbReference>
<evidence type="ECO:0000256" key="3">
    <source>
        <dbReference type="ARBA" id="ARBA00012461"/>
    </source>
</evidence>
<dbReference type="Proteomes" id="UP000005387">
    <property type="component" value="Unassembled WGS sequence"/>
</dbReference>
<dbReference type="eggNOG" id="COG1209">
    <property type="taxonomic scope" value="Bacteria"/>
</dbReference>
<evidence type="ECO:0000256" key="10">
    <source>
        <dbReference type="ARBA" id="ARBA00032598"/>
    </source>
</evidence>
<evidence type="ECO:0000256" key="11">
    <source>
        <dbReference type="ARBA" id="ARBA00049336"/>
    </source>
</evidence>
<keyword evidence="14" id="KW-1185">Reference proteome</keyword>
<dbReference type="PANTHER" id="PTHR43532">
    <property type="entry name" value="GLUCOSE-1-PHOSPHATE THYMIDYLYLTRANSFERASE"/>
    <property type="match status" value="1"/>
</dbReference>
<dbReference type="EC" id="2.7.7.24" evidence="3"/>
<dbReference type="OrthoDB" id="9803871at2"/>
<evidence type="ECO:0000256" key="9">
    <source>
        <dbReference type="ARBA" id="ARBA00032492"/>
    </source>
</evidence>
<evidence type="ECO:0000259" key="12">
    <source>
        <dbReference type="Pfam" id="PF00483"/>
    </source>
</evidence>
<comment type="similarity">
    <text evidence="2">Belongs to the glucose-1-phosphate thymidylyltransferase family.</text>
</comment>
<dbReference type="InterPro" id="IPR029044">
    <property type="entry name" value="Nucleotide-diphossugar_trans"/>
</dbReference>
<gene>
    <name evidence="13" type="ORF">PaecuDRAFT_4430</name>
</gene>
<protein>
    <recommendedName>
        <fullName evidence="4">Glucose-1-phosphate thymidylyltransferase</fullName>
        <ecNumber evidence="3">2.7.7.24</ecNumber>
    </recommendedName>
    <alternativeName>
        <fullName evidence="10">dTDP-glucose pyrophosphorylase</fullName>
    </alternativeName>
    <alternativeName>
        <fullName evidence="9">dTDP-glucose synthase</fullName>
    </alternativeName>
</protein>
<evidence type="ECO:0000313" key="13">
    <source>
        <dbReference type="EMBL" id="EFM08965.1"/>
    </source>
</evidence>
<dbReference type="InterPro" id="IPR005835">
    <property type="entry name" value="NTP_transferase_dom"/>
</dbReference>
<comment type="cofactor">
    <cofactor evidence="1">
        <name>Mg(2+)</name>
        <dbReference type="ChEBI" id="CHEBI:18420"/>
    </cofactor>
</comment>
<dbReference type="SUPFAM" id="SSF53448">
    <property type="entry name" value="Nucleotide-diphospho-sugar transferases"/>
    <property type="match status" value="1"/>
</dbReference>
<dbReference type="GO" id="GO:0046872">
    <property type="term" value="F:metal ion binding"/>
    <property type="evidence" value="ECO:0007669"/>
    <property type="project" value="UniProtKB-KW"/>
</dbReference>